<dbReference type="InterPro" id="IPR018316">
    <property type="entry name" value="Tubulin/FtsZ_2-layer-sand-dom"/>
</dbReference>
<keyword evidence="4 6" id="KW-0132">Cell division</keyword>
<evidence type="ECO:0000256" key="7">
    <source>
        <dbReference type="SAM" id="MobiDB-lite"/>
    </source>
</evidence>
<dbReference type="PROSITE" id="PS01135">
    <property type="entry name" value="FTSZ_2"/>
    <property type="match status" value="1"/>
</dbReference>
<feature type="binding site" evidence="4">
    <location>
        <position position="190"/>
    </location>
    <ligand>
        <name>GTP</name>
        <dbReference type="ChEBI" id="CHEBI:37565"/>
    </ligand>
</feature>
<dbReference type="InterPro" id="IPR020805">
    <property type="entry name" value="Cell_div_FtsZ_CS"/>
</dbReference>
<evidence type="ECO:0000256" key="3">
    <source>
        <dbReference type="ARBA" id="ARBA00023134"/>
    </source>
</evidence>
<dbReference type="InterPro" id="IPR008280">
    <property type="entry name" value="Tub_FtsZ_C"/>
</dbReference>
<dbReference type="PRINTS" id="PR00423">
    <property type="entry name" value="CELLDVISFTSZ"/>
</dbReference>
<dbReference type="Pfam" id="PF12327">
    <property type="entry name" value="FtsZ_C"/>
    <property type="match status" value="1"/>
</dbReference>
<evidence type="ECO:0000313" key="10">
    <source>
        <dbReference type="EMBL" id="MET3525160.1"/>
    </source>
</evidence>
<evidence type="ECO:0000313" key="11">
    <source>
        <dbReference type="Proteomes" id="UP001549110"/>
    </source>
</evidence>
<dbReference type="InterPro" id="IPR000158">
    <property type="entry name" value="Cell_div_FtsZ"/>
</dbReference>
<dbReference type="RefSeq" id="WP_354297045.1">
    <property type="nucleotide sequence ID" value="NZ_JBEPLU010000001.1"/>
</dbReference>
<dbReference type="SMART" id="SM00865">
    <property type="entry name" value="Tubulin_C"/>
    <property type="match status" value="1"/>
</dbReference>
<dbReference type="InterPro" id="IPR024757">
    <property type="entry name" value="FtsZ_C"/>
</dbReference>
<dbReference type="Gene3D" id="3.30.1330.20">
    <property type="entry name" value="Tubulin/FtsZ, C-terminal domain"/>
    <property type="match status" value="1"/>
</dbReference>
<dbReference type="SUPFAM" id="SSF55307">
    <property type="entry name" value="Tubulin C-terminal domain-like"/>
    <property type="match status" value="1"/>
</dbReference>
<comment type="caution">
    <text evidence="10">The sequence shown here is derived from an EMBL/GenBank/DDBJ whole genome shotgun (WGS) entry which is preliminary data.</text>
</comment>
<feature type="region of interest" description="Disordered" evidence="7">
    <location>
        <begin position="419"/>
        <end position="532"/>
    </location>
</feature>
<accession>A0ABV2EDQ6</accession>
<feature type="binding site" evidence="4">
    <location>
        <position position="146"/>
    </location>
    <ligand>
        <name>GTP</name>
        <dbReference type="ChEBI" id="CHEBI:37565"/>
    </ligand>
</feature>
<dbReference type="CDD" id="cd02201">
    <property type="entry name" value="FtsZ_type1"/>
    <property type="match status" value="1"/>
</dbReference>
<feature type="domain" description="Tubulin/FtsZ GTPase" evidence="8">
    <location>
        <begin position="16"/>
        <end position="208"/>
    </location>
</feature>
<dbReference type="PANTHER" id="PTHR30314">
    <property type="entry name" value="CELL DIVISION PROTEIN FTSZ-RELATED"/>
    <property type="match status" value="1"/>
</dbReference>
<evidence type="ECO:0000256" key="5">
    <source>
        <dbReference type="NCBIfam" id="TIGR00065"/>
    </source>
</evidence>
<keyword evidence="4 6" id="KW-0131">Cell cycle</keyword>
<evidence type="ECO:0000256" key="4">
    <source>
        <dbReference type="HAMAP-Rule" id="MF_00909"/>
    </source>
</evidence>
<dbReference type="InterPro" id="IPR036525">
    <property type="entry name" value="Tubulin/FtsZ_GTPase_sf"/>
</dbReference>
<dbReference type="Gene3D" id="3.40.50.1440">
    <property type="entry name" value="Tubulin/FtsZ, GTPase domain"/>
    <property type="match status" value="1"/>
</dbReference>
<dbReference type="GO" id="GO:0051301">
    <property type="term" value="P:cell division"/>
    <property type="evidence" value="ECO:0007669"/>
    <property type="project" value="UniProtKB-KW"/>
</dbReference>
<dbReference type="NCBIfam" id="TIGR00065">
    <property type="entry name" value="ftsZ"/>
    <property type="match status" value="1"/>
</dbReference>
<feature type="binding site" evidence="4">
    <location>
        <begin position="111"/>
        <end position="113"/>
    </location>
    <ligand>
        <name>GTP</name>
        <dbReference type="ChEBI" id="CHEBI:37565"/>
    </ligand>
</feature>
<keyword evidence="3 4" id="KW-0342">GTP-binding</keyword>
<evidence type="ECO:0000256" key="6">
    <source>
        <dbReference type="RuleBase" id="RU000631"/>
    </source>
</evidence>
<feature type="compositionally biased region" description="Low complexity" evidence="7">
    <location>
        <begin position="419"/>
        <end position="437"/>
    </location>
</feature>
<dbReference type="Pfam" id="PF00091">
    <property type="entry name" value="Tubulin"/>
    <property type="match status" value="1"/>
</dbReference>
<reference evidence="10 11" key="1">
    <citation type="submission" date="2024-06" db="EMBL/GenBank/DDBJ databases">
        <title>Genomic Encyclopedia of Type Strains, Phase IV (KMG-IV): sequencing the most valuable type-strain genomes for metagenomic binning, comparative biology and taxonomic classification.</title>
        <authorList>
            <person name="Goeker M."/>
        </authorList>
    </citation>
    <scope>NUCLEOTIDE SEQUENCE [LARGE SCALE GENOMIC DNA]</scope>
    <source>
        <strain evidence="10 11">DSM 17809</strain>
    </source>
</reference>
<dbReference type="HAMAP" id="MF_00909">
    <property type="entry name" value="FtsZ"/>
    <property type="match status" value="1"/>
</dbReference>
<evidence type="ECO:0000256" key="1">
    <source>
        <dbReference type="ARBA" id="ARBA00009690"/>
    </source>
</evidence>
<proteinExistence type="inferred from homology"/>
<dbReference type="EMBL" id="JBEPLU010000001">
    <property type="protein sequence ID" value="MET3525160.1"/>
    <property type="molecule type" value="Genomic_DNA"/>
</dbReference>
<evidence type="ECO:0000259" key="9">
    <source>
        <dbReference type="SMART" id="SM00865"/>
    </source>
</evidence>
<dbReference type="InterPro" id="IPR045061">
    <property type="entry name" value="FtsZ/CetZ"/>
</dbReference>
<keyword evidence="2 4" id="KW-0547">Nucleotide-binding</keyword>
<feature type="compositionally biased region" description="Polar residues" evidence="7">
    <location>
        <begin position="492"/>
        <end position="508"/>
    </location>
</feature>
<comment type="subcellular location">
    <subcellularLocation>
        <location evidence="4">Cytoplasm</location>
    </subcellularLocation>
    <text evidence="4">Assembles at midcell at the inner surface of the cytoplasmic membrane.</text>
</comment>
<dbReference type="PROSITE" id="PS01134">
    <property type="entry name" value="FTSZ_1"/>
    <property type="match status" value="1"/>
</dbReference>
<dbReference type="PANTHER" id="PTHR30314:SF3">
    <property type="entry name" value="MITOCHONDRIAL DIVISION PROTEIN FSZA"/>
    <property type="match status" value="1"/>
</dbReference>
<feature type="domain" description="Tubulin/FtsZ 2-layer sandwich" evidence="9">
    <location>
        <begin position="210"/>
        <end position="328"/>
    </location>
</feature>
<comment type="similarity">
    <text evidence="1 4 6">Belongs to the FtsZ family.</text>
</comment>
<name>A0ABV2EDQ6_9CAUL</name>
<evidence type="ECO:0000256" key="2">
    <source>
        <dbReference type="ARBA" id="ARBA00022741"/>
    </source>
</evidence>
<keyword evidence="4 6" id="KW-0717">Septation</keyword>
<keyword evidence="4" id="KW-0963">Cytoplasm</keyword>
<dbReference type="InterPro" id="IPR037103">
    <property type="entry name" value="Tubulin/FtsZ-like_C"/>
</dbReference>
<feature type="binding site" evidence="4">
    <location>
        <begin position="24"/>
        <end position="28"/>
    </location>
    <ligand>
        <name>GTP</name>
        <dbReference type="ChEBI" id="CHEBI:37565"/>
    </ligand>
</feature>
<dbReference type="Proteomes" id="UP001549110">
    <property type="component" value="Unassembled WGS sequence"/>
</dbReference>
<feature type="compositionally biased region" description="Acidic residues" evidence="7">
    <location>
        <begin position="509"/>
        <end position="522"/>
    </location>
</feature>
<keyword evidence="11" id="KW-1185">Reference proteome</keyword>
<comment type="subunit">
    <text evidence="4">Homodimer. Polymerizes to form a dynamic ring structure in a strictly GTP-dependent manner. Interacts directly with several other division proteins.</text>
</comment>
<sequence length="532" mass="56172">MAIALSAPRATELKPRIVVFGVGGAGGNAVNNMIEAHLEGVEFVVANTDAQQLAFSKTDRRIQLGVQVTQGLGAGAHPEVGMSAAEESIPEIGEHLDGAHMIFITAGMGGGTGTGAAPIIAKCARERGILTVGVVTKPFHFEGRHRMRLAEAGIGELQRYVDTLIVIPNQNLFRVANERTTFAEAFGMADQVLHSGVRSITDLMVLPGLINLDFADVRTVMTEMGKAMMGTGEAGGEDRALMAAQNAIANPLLDEVSLKGAKAVLVNVTGGLDMTLLEVDEAANAISEQVDADANIIFGAAFDPTLEGMIRVSVVATGMDGASIAAIEPKVERKPLAAPPLRAETSRPAPVTQPVTQPIARPLPTFAQRPAPRYPEPPAYVPPPAPAQVAAAPIAPAPAPEPVKAAFEEEQGDLYAPAQAVPAPAPAPSVAAAPEPQISRPITRIVDPSVEEVDEEPLFSQPAFEDRRPSRGGFLSLFGSRPRYQEPAPQHQPRQASISRTSAQPVEQSVEEPQTDNQEDLEIPSFLRRLAN</sequence>
<protein>
    <recommendedName>
        <fullName evidence="4 5">Cell division protein FtsZ</fullName>
    </recommendedName>
</protein>
<comment type="function">
    <text evidence="4 6">Essential cell division protein that forms a contractile ring structure (Z ring) at the future cell division site. The regulation of the ring assembly controls the timing and the location of cell division. One of the functions of the FtsZ ring is to recruit other cell division proteins to the septum to produce a new cell wall between the dividing cells. Binds GTP and shows GTPase activity.</text>
</comment>
<organism evidence="10 11">
    <name type="scientific">Phenylobacterium koreense</name>
    <dbReference type="NCBI Taxonomy" id="266125"/>
    <lineage>
        <taxon>Bacteria</taxon>
        <taxon>Pseudomonadati</taxon>
        <taxon>Pseudomonadota</taxon>
        <taxon>Alphaproteobacteria</taxon>
        <taxon>Caulobacterales</taxon>
        <taxon>Caulobacteraceae</taxon>
        <taxon>Phenylobacterium</taxon>
    </lineage>
</organism>
<dbReference type="SMART" id="SM00864">
    <property type="entry name" value="Tubulin"/>
    <property type="match status" value="1"/>
</dbReference>
<evidence type="ECO:0000259" key="8">
    <source>
        <dbReference type="SMART" id="SM00864"/>
    </source>
</evidence>
<dbReference type="InterPro" id="IPR003008">
    <property type="entry name" value="Tubulin_FtsZ_GTPase"/>
</dbReference>
<dbReference type="SUPFAM" id="SSF52490">
    <property type="entry name" value="Tubulin nucleotide-binding domain-like"/>
    <property type="match status" value="1"/>
</dbReference>
<gene>
    <name evidence="4" type="primary">ftsZ</name>
    <name evidence="10" type="ORF">ABID41_000255</name>
</gene>
<feature type="binding site" evidence="4">
    <location>
        <position position="142"/>
    </location>
    <ligand>
        <name>GTP</name>
        <dbReference type="ChEBI" id="CHEBI:37565"/>
    </ligand>
</feature>